<dbReference type="RefSeq" id="WP_162780997.1">
    <property type="nucleotide sequence ID" value="NZ_BSDN01000012.1"/>
</dbReference>
<gene>
    <name evidence="1" type="ORF">TSYNT_8222</name>
</gene>
<organism evidence="1">
    <name type="scientific">Tepidanaerobacter syntrophicus</name>
    <dbReference type="NCBI Taxonomy" id="224999"/>
    <lineage>
        <taxon>Bacteria</taxon>
        <taxon>Bacillati</taxon>
        <taxon>Bacillota</taxon>
        <taxon>Clostridia</taxon>
        <taxon>Thermosediminibacterales</taxon>
        <taxon>Tepidanaerobacteraceae</taxon>
        <taxon>Tepidanaerobacter</taxon>
    </lineage>
</organism>
<dbReference type="STRING" id="224999.GCA_001485475_01721"/>
<evidence type="ECO:0000313" key="1">
    <source>
        <dbReference type="EMBL" id="GAQ25685.1"/>
    </source>
</evidence>
<name>A0A0U9HFW5_9FIRM</name>
<dbReference type="EMBL" id="DF977002">
    <property type="protein sequence ID" value="GAQ25685.1"/>
    <property type="molecule type" value="Genomic_DNA"/>
</dbReference>
<evidence type="ECO:0000313" key="2">
    <source>
        <dbReference type="Proteomes" id="UP000062160"/>
    </source>
</evidence>
<accession>A0A0U9HFW5</accession>
<protein>
    <submittedName>
        <fullName evidence="1">Uncharacterized protein</fullName>
    </submittedName>
</protein>
<keyword evidence="2" id="KW-1185">Reference proteome</keyword>
<proteinExistence type="predicted"/>
<dbReference type="AlphaFoldDB" id="A0A0U9HFW5"/>
<sequence>MATVSFSKDFAITKKETVERLEKGIQNIKPLNINSKNAISDMRRREERLLAILRSKA</sequence>
<reference evidence="1" key="1">
    <citation type="journal article" date="2016" name="Genome Announc.">
        <title>Draft Genome Sequence of the Syntrophic Lactate-Degrading Bacterium Tepidanaerobacter syntrophicus JLT.</title>
        <authorList>
            <person name="Matsuura N."/>
            <person name="Ohashi A."/>
            <person name="Tourlousse D.M."/>
            <person name="Sekiguchi Y."/>
        </authorList>
    </citation>
    <scope>NUCLEOTIDE SEQUENCE [LARGE SCALE GENOMIC DNA]</scope>
    <source>
        <strain evidence="1">JL</strain>
    </source>
</reference>
<dbReference type="Proteomes" id="UP000062160">
    <property type="component" value="Unassembled WGS sequence"/>
</dbReference>